<gene>
    <name evidence="1" type="ORF">LCGC14_2464590</name>
</gene>
<sequence length="29" mass="3424">MKIKTIDGWKVWVNSEGTFLADKEEQEQI</sequence>
<protein>
    <submittedName>
        <fullName evidence="1">Uncharacterized protein</fullName>
    </submittedName>
</protein>
<evidence type="ECO:0000313" key="1">
    <source>
        <dbReference type="EMBL" id="KKL19527.1"/>
    </source>
</evidence>
<accession>A0A0F9BZY9</accession>
<name>A0A0F9BZY9_9ZZZZ</name>
<dbReference type="EMBL" id="LAZR01038455">
    <property type="protein sequence ID" value="KKL19527.1"/>
    <property type="molecule type" value="Genomic_DNA"/>
</dbReference>
<feature type="non-terminal residue" evidence="1">
    <location>
        <position position="29"/>
    </location>
</feature>
<reference evidence="1" key="1">
    <citation type="journal article" date="2015" name="Nature">
        <title>Complex archaea that bridge the gap between prokaryotes and eukaryotes.</title>
        <authorList>
            <person name="Spang A."/>
            <person name="Saw J.H."/>
            <person name="Jorgensen S.L."/>
            <person name="Zaremba-Niedzwiedzka K."/>
            <person name="Martijn J."/>
            <person name="Lind A.E."/>
            <person name="van Eijk R."/>
            <person name="Schleper C."/>
            <person name="Guy L."/>
            <person name="Ettema T.J."/>
        </authorList>
    </citation>
    <scope>NUCLEOTIDE SEQUENCE</scope>
</reference>
<proteinExistence type="predicted"/>
<comment type="caution">
    <text evidence="1">The sequence shown here is derived from an EMBL/GenBank/DDBJ whole genome shotgun (WGS) entry which is preliminary data.</text>
</comment>
<organism evidence="1">
    <name type="scientific">marine sediment metagenome</name>
    <dbReference type="NCBI Taxonomy" id="412755"/>
    <lineage>
        <taxon>unclassified sequences</taxon>
        <taxon>metagenomes</taxon>
        <taxon>ecological metagenomes</taxon>
    </lineage>
</organism>
<dbReference type="AlphaFoldDB" id="A0A0F9BZY9"/>